<evidence type="ECO:0000256" key="5">
    <source>
        <dbReference type="ARBA" id="ARBA00022989"/>
    </source>
</evidence>
<feature type="transmembrane region" description="Helical" evidence="9">
    <location>
        <begin position="24"/>
        <end position="42"/>
    </location>
</feature>
<dbReference type="GO" id="GO:0016760">
    <property type="term" value="F:cellulose synthase (UDP-forming) activity"/>
    <property type="evidence" value="ECO:0007669"/>
    <property type="project" value="InterPro"/>
</dbReference>
<feature type="transmembrane region" description="Helical" evidence="9">
    <location>
        <begin position="54"/>
        <end position="76"/>
    </location>
</feature>
<evidence type="ECO:0000256" key="2">
    <source>
        <dbReference type="ARBA" id="ARBA00022676"/>
    </source>
</evidence>
<sequence length="146" mass="15616">MAAASGEKEEEEKKLQERAPIRRTAWMLANFVVLFLLLALLVRRATAADAEERGVGGAALRVAFASEAWFAFLWLLNMNAKCSPPRIDELPAVDMFVTTADPALEPPVVTVNKVLSLLAVDYYPGGGGAGGAEGWPATSLTTGARR</sequence>
<dbReference type="GO" id="GO:0030244">
    <property type="term" value="P:cellulose biosynthetic process"/>
    <property type="evidence" value="ECO:0007669"/>
    <property type="project" value="InterPro"/>
</dbReference>
<reference evidence="10" key="1">
    <citation type="journal article" date="2005" name="PLoS Biol.">
        <title>The genomes of Oryza sativa: a history of duplications.</title>
        <authorList>
            <person name="Yu J."/>
            <person name="Wang J."/>
            <person name="Lin W."/>
            <person name="Li S."/>
            <person name="Li H."/>
            <person name="Zhou J."/>
            <person name="Ni P."/>
            <person name="Dong W."/>
            <person name="Hu S."/>
            <person name="Zeng C."/>
            <person name="Zhang J."/>
            <person name="Zhang Y."/>
            <person name="Li R."/>
            <person name="Xu Z."/>
            <person name="Li S."/>
            <person name="Li X."/>
            <person name="Zheng H."/>
            <person name="Cong L."/>
            <person name="Lin L."/>
            <person name="Yin J."/>
            <person name="Geng J."/>
            <person name="Li G."/>
            <person name="Shi J."/>
            <person name="Liu J."/>
            <person name="Lv H."/>
            <person name="Li J."/>
            <person name="Wang J."/>
            <person name="Deng Y."/>
            <person name="Ran L."/>
            <person name="Shi X."/>
            <person name="Wang X."/>
            <person name="Wu Q."/>
            <person name="Li C."/>
            <person name="Ren X."/>
            <person name="Wang J."/>
            <person name="Wang X."/>
            <person name="Li D."/>
            <person name="Liu D."/>
            <person name="Zhang X."/>
            <person name="Ji Z."/>
            <person name="Zhao W."/>
            <person name="Sun Y."/>
            <person name="Zhang Z."/>
            <person name="Bao J."/>
            <person name="Han Y."/>
            <person name="Dong L."/>
            <person name="Ji J."/>
            <person name="Chen P."/>
            <person name="Wu S."/>
            <person name="Liu J."/>
            <person name="Xiao Y."/>
            <person name="Bu D."/>
            <person name="Tan J."/>
            <person name="Yang L."/>
            <person name="Ye C."/>
            <person name="Zhang J."/>
            <person name="Xu J."/>
            <person name="Zhou Y."/>
            <person name="Yu Y."/>
            <person name="Zhang B."/>
            <person name="Zhuang S."/>
            <person name="Wei H."/>
            <person name="Liu B."/>
            <person name="Lei M."/>
            <person name="Yu H."/>
            <person name="Li Y."/>
            <person name="Xu H."/>
            <person name="Wei S."/>
            <person name="He X."/>
            <person name="Fang L."/>
            <person name="Zhang Z."/>
            <person name="Zhang Y."/>
            <person name="Huang X."/>
            <person name="Su Z."/>
            <person name="Tong W."/>
            <person name="Li J."/>
            <person name="Tong Z."/>
            <person name="Li S."/>
            <person name="Ye J."/>
            <person name="Wang L."/>
            <person name="Fang L."/>
            <person name="Lei T."/>
            <person name="Chen C."/>
            <person name="Chen H."/>
            <person name="Xu Z."/>
            <person name="Li H."/>
            <person name="Huang H."/>
            <person name="Zhang F."/>
            <person name="Xu H."/>
            <person name="Li N."/>
            <person name="Zhao C."/>
            <person name="Li S."/>
            <person name="Dong L."/>
            <person name="Huang Y."/>
            <person name="Li L."/>
            <person name="Xi Y."/>
            <person name="Qi Q."/>
            <person name="Li W."/>
            <person name="Zhang B."/>
            <person name="Hu W."/>
            <person name="Zhang Y."/>
            <person name="Tian X."/>
            <person name="Jiao Y."/>
            <person name="Liang X."/>
            <person name="Jin J."/>
            <person name="Gao L."/>
            <person name="Zheng W."/>
            <person name="Hao B."/>
            <person name="Liu S."/>
            <person name="Wang W."/>
            <person name="Yuan L."/>
            <person name="Cao M."/>
            <person name="McDermott J."/>
            <person name="Samudrala R."/>
            <person name="Wang J."/>
            <person name="Wong G.K."/>
            <person name="Yang H."/>
        </authorList>
    </citation>
    <scope>NUCLEOTIDE SEQUENCE [LARGE SCALE GENOMIC DNA]</scope>
</reference>
<comment type="subcellular location">
    <subcellularLocation>
        <location evidence="1">Endomembrane system</location>
    </subcellularLocation>
</comment>
<dbReference type="Proteomes" id="UP000007752">
    <property type="component" value="Chromosome 4"/>
</dbReference>
<organism evidence="10">
    <name type="scientific">Oryza sativa subsp. japonica</name>
    <name type="common">Rice</name>
    <dbReference type="NCBI Taxonomy" id="39947"/>
    <lineage>
        <taxon>Eukaryota</taxon>
        <taxon>Viridiplantae</taxon>
        <taxon>Streptophyta</taxon>
        <taxon>Embryophyta</taxon>
        <taxon>Tracheophyta</taxon>
        <taxon>Spermatophyta</taxon>
        <taxon>Magnoliopsida</taxon>
        <taxon>Liliopsida</taxon>
        <taxon>Poales</taxon>
        <taxon>Poaceae</taxon>
        <taxon>BOP clade</taxon>
        <taxon>Oryzoideae</taxon>
        <taxon>Oryzeae</taxon>
        <taxon>Oryzinae</taxon>
        <taxon>Oryza</taxon>
        <taxon>Oryza sativa</taxon>
    </lineage>
</organism>
<dbReference type="GO" id="GO:0012505">
    <property type="term" value="C:endomembrane system"/>
    <property type="evidence" value="ECO:0007669"/>
    <property type="project" value="UniProtKB-SubCell"/>
</dbReference>
<evidence type="ECO:0000256" key="6">
    <source>
        <dbReference type="ARBA" id="ARBA00023136"/>
    </source>
</evidence>
<dbReference type="InterPro" id="IPR005150">
    <property type="entry name" value="Cellulose_synth"/>
</dbReference>
<proteinExistence type="predicted"/>
<feature type="binding site" evidence="8">
    <location>
        <position position="105"/>
    </location>
    <ligand>
        <name>UDP-alpha-D-glucose</name>
        <dbReference type="ChEBI" id="CHEBI:58885"/>
    </ligand>
</feature>
<dbReference type="Pfam" id="PF03552">
    <property type="entry name" value="Cellulose_synt"/>
    <property type="match status" value="1"/>
</dbReference>
<keyword evidence="7" id="KW-0961">Cell wall biogenesis/degradation</keyword>
<dbReference type="AlphaFoldDB" id="B9FF82"/>
<evidence type="ECO:0000256" key="7">
    <source>
        <dbReference type="ARBA" id="ARBA00023316"/>
    </source>
</evidence>
<dbReference type="GO" id="GO:0071555">
    <property type="term" value="P:cell wall organization"/>
    <property type="evidence" value="ECO:0007669"/>
    <property type="project" value="UniProtKB-KW"/>
</dbReference>
<keyword evidence="5 9" id="KW-1133">Transmembrane helix</keyword>
<keyword evidence="6 9" id="KW-0472">Membrane</keyword>
<gene>
    <name evidence="10" type="ORF">OsJ_14839</name>
</gene>
<keyword evidence="4 9" id="KW-0812">Transmembrane</keyword>
<dbReference type="GO" id="GO:0016020">
    <property type="term" value="C:membrane"/>
    <property type="evidence" value="ECO:0007669"/>
    <property type="project" value="InterPro"/>
</dbReference>
<evidence type="ECO:0000256" key="9">
    <source>
        <dbReference type="SAM" id="Phobius"/>
    </source>
</evidence>
<keyword evidence="3" id="KW-0808">Transferase</keyword>
<dbReference type="PANTHER" id="PTHR13301">
    <property type="entry name" value="X-BOX TRANSCRIPTION FACTOR-RELATED"/>
    <property type="match status" value="1"/>
</dbReference>
<evidence type="ECO:0000256" key="3">
    <source>
        <dbReference type="ARBA" id="ARBA00022679"/>
    </source>
</evidence>
<keyword evidence="2" id="KW-0328">Glycosyltransferase</keyword>
<evidence type="ECO:0000256" key="1">
    <source>
        <dbReference type="ARBA" id="ARBA00004308"/>
    </source>
</evidence>
<dbReference type="EMBL" id="CM000141">
    <property type="protein sequence ID" value="EEE61016.1"/>
    <property type="molecule type" value="Genomic_DNA"/>
</dbReference>
<evidence type="ECO:0000256" key="8">
    <source>
        <dbReference type="PIRSR" id="PIRSR605150-2"/>
    </source>
</evidence>
<accession>B9FF82</accession>
<name>B9FF82_ORYSJ</name>
<reference evidence="10" key="2">
    <citation type="submission" date="2008-12" db="EMBL/GenBank/DDBJ databases">
        <title>Improved gene annotation of the rice (Oryza sativa) genomes.</title>
        <authorList>
            <person name="Wang J."/>
            <person name="Li R."/>
            <person name="Fan W."/>
            <person name="Huang Q."/>
            <person name="Zhang J."/>
            <person name="Zhou Y."/>
            <person name="Hu Y."/>
            <person name="Zi S."/>
            <person name="Li J."/>
            <person name="Ni P."/>
            <person name="Zheng H."/>
            <person name="Zhang Y."/>
            <person name="Zhao M."/>
            <person name="Hao Q."/>
            <person name="McDermott J."/>
            <person name="Samudrala R."/>
            <person name="Kristiansen K."/>
            <person name="Wong G.K.-S."/>
        </authorList>
    </citation>
    <scope>NUCLEOTIDE SEQUENCE</scope>
</reference>
<evidence type="ECO:0000313" key="10">
    <source>
        <dbReference type="EMBL" id="EEE61016.1"/>
    </source>
</evidence>
<protein>
    <submittedName>
        <fullName evidence="10">Uncharacterized protein</fullName>
    </submittedName>
</protein>
<evidence type="ECO:0000256" key="4">
    <source>
        <dbReference type="ARBA" id="ARBA00022692"/>
    </source>
</evidence>